<organism evidence="4 5">
    <name type="scientific">Eubacterium plexicaudatum ASF492</name>
    <dbReference type="NCBI Taxonomy" id="1235802"/>
    <lineage>
        <taxon>Bacteria</taxon>
        <taxon>Bacillati</taxon>
        <taxon>Bacillota</taxon>
        <taxon>Clostridia</taxon>
        <taxon>Eubacteriales</taxon>
        <taxon>Eubacteriaceae</taxon>
        <taxon>Eubacterium</taxon>
    </lineage>
</organism>
<dbReference type="STRING" id="1235802.C823_05165"/>
<keyword evidence="3" id="KW-0732">Signal</keyword>
<feature type="chain" id="PRO_5038725652" evidence="3">
    <location>
        <begin position="18"/>
        <end position="116"/>
    </location>
</feature>
<feature type="region of interest" description="Disordered" evidence="1">
    <location>
        <begin position="96"/>
        <end position="116"/>
    </location>
</feature>
<keyword evidence="2" id="KW-1133">Transmembrane helix</keyword>
<evidence type="ECO:0000256" key="3">
    <source>
        <dbReference type="SAM" id="SignalP"/>
    </source>
</evidence>
<dbReference type="AlphaFoldDB" id="N1ZSZ8"/>
<sequence length="116" mass="13209">MLRVGICQFLRALNALAASYMAGKWAVSYTFQERGYDAIGSEYMFALAIYLIVFKVSGFLFVKKKKREVFCDDSQKDSCNIIVWYDWRENSGIVEKPRNSTPACRKQQSVKKTAGG</sequence>
<evidence type="ECO:0000313" key="4">
    <source>
        <dbReference type="EMBL" id="EMZ20177.1"/>
    </source>
</evidence>
<comment type="caution">
    <text evidence="4">The sequence shown here is derived from an EMBL/GenBank/DDBJ whole genome shotgun (WGS) entry which is preliminary data.</text>
</comment>
<protein>
    <submittedName>
        <fullName evidence="4">Uncharacterized protein</fullName>
    </submittedName>
</protein>
<evidence type="ECO:0000256" key="1">
    <source>
        <dbReference type="SAM" id="MobiDB-lite"/>
    </source>
</evidence>
<keyword evidence="2" id="KW-0812">Transmembrane</keyword>
<gene>
    <name evidence="4" type="ORF">C823_05165</name>
</gene>
<feature type="transmembrane region" description="Helical" evidence="2">
    <location>
        <begin position="12"/>
        <end position="31"/>
    </location>
</feature>
<reference evidence="4 5" key="1">
    <citation type="journal article" date="2014" name="Genome Announc.">
        <title>Draft genome sequences of the altered schaedler flora, a defined bacterial community from gnotobiotic mice.</title>
        <authorList>
            <person name="Wannemuehler M.J."/>
            <person name="Overstreet A.M."/>
            <person name="Ward D.V."/>
            <person name="Phillips G.J."/>
        </authorList>
    </citation>
    <scope>NUCLEOTIDE SEQUENCE [LARGE SCALE GENOMIC DNA]</scope>
    <source>
        <strain evidence="4 5">ASF492</strain>
    </source>
</reference>
<feature type="compositionally biased region" description="Polar residues" evidence="1">
    <location>
        <begin position="99"/>
        <end position="116"/>
    </location>
</feature>
<evidence type="ECO:0000256" key="2">
    <source>
        <dbReference type="SAM" id="Phobius"/>
    </source>
</evidence>
<keyword evidence="5" id="KW-1185">Reference proteome</keyword>
<accession>N1ZSZ8</accession>
<keyword evidence="2" id="KW-0472">Membrane</keyword>
<dbReference type="PATRIC" id="fig|1235802.3.peg.5452"/>
<name>N1ZSZ8_9FIRM</name>
<dbReference type="HOGENOM" id="CLU_2093165_0_0_9"/>
<dbReference type="EMBL" id="AQFT01000149">
    <property type="protein sequence ID" value="EMZ20177.1"/>
    <property type="molecule type" value="Genomic_DNA"/>
</dbReference>
<evidence type="ECO:0000313" key="5">
    <source>
        <dbReference type="Proteomes" id="UP000012589"/>
    </source>
</evidence>
<dbReference type="Proteomes" id="UP000012589">
    <property type="component" value="Unassembled WGS sequence"/>
</dbReference>
<proteinExistence type="predicted"/>
<feature type="transmembrane region" description="Helical" evidence="2">
    <location>
        <begin position="43"/>
        <end position="62"/>
    </location>
</feature>
<feature type="signal peptide" evidence="3">
    <location>
        <begin position="1"/>
        <end position="17"/>
    </location>
</feature>